<gene>
    <name evidence="2" type="ORF">LEM8419_02819</name>
</gene>
<dbReference type="InterPro" id="IPR011033">
    <property type="entry name" value="PRC_barrel-like_sf"/>
</dbReference>
<organism evidence="2 3">
    <name type="scientific">Neolewinella maritima</name>
    <dbReference type="NCBI Taxonomy" id="1383882"/>
    <lineage>
        <taxon>Bacteria</taxon>
        <taxon>Pseudomonadati</taxon>
        <taxon>Bacteroidota</taxon>
        <taxon>Saprospiria</taxon>
        <taxon>Saprospirales</taxon>
        <taxon>Lewinellaceae</taxon>
        <taxon>Neolewinella</taxon>
    </lineage>
</organism>
<evidence type="ECO:0000313" key="2">
    <source>
        <dbReference type="EMBL" id="CAH1001905.1"/>
    </source>
</evidence>
<sequence length="123" mass="13770">MTNLILSSNSITGTNVTNQKGENLGEIKDLMIDTETGTVNYAVLSFGGFLGLGDKYFAIPFEAFDVNTTTERFVLNVSQDRLENAPGFDKDNWPKTSDHTYWNSLHTHYGVARRSNMTQRQTA</sequence>
<dbReference type="RefSeq" id="WP_238751763.1">
    <property type="nucleotide sequence ID" value="NZ_CAKLPZ010000003.1"/>
</dbReference>
<evidence type="ECO:0000313" key="3">
    <source>
        <dbReference type="Proteomes" id="UP000837803"/>
    </source>
</evidence>
<dbReference type="Gene3D" id="2.30.30.240">
    <property type="entry name" value="PRC-barrel domain"/>
    <property type="match status" value="1"/>
</dbReference>
<dbReference type="Pfam" id="PF05239">
    <property type="entry name" value="PRC"/>
    <property type="match status" value="1"/>
</dbReference>
<feature type="domain" description="PRC-barrel" evidence="1">
    <location>
        <begin position="8"/>
        <end position="81"/>
    </location>
</feature>
<dbReference type="SUPFAM" id="SSF50346">
    <property type="entry name" value="PRC-barrel domain"/>
    <property type="match status" value="1"/>
</dbReference>
<dbReference type="Proteomes" id="UP000837803">
    <property type="component" value="Unassembled WGS sequence"/>
</dbReference>
<evidence type="ECO:0000259" key="1">
    <source>
        <dbReference type="Pfam" id="PF05239"/>
    </source>
</evidence>
<keyword evidence="3" id="KW-1185">Reference proteome</keyword>
<protein>
    <recommendedName>
        <fullName evidence="1">PRC-barrel domain-containing protein</fullName>
    </recommendedName>
</protein>
<comment type="caution">
    <text evidence="2">The sequence shown here is derived from an EMBL/GenBank/DDBJ whole genome shotgun (WGS) entry which is preliminary data.</text>
</comment>
<reference evidence="2" key="1">
    <citation type="submission" date="2021-12" db="EMBL/GenBank/DDBJ databases">
        <authorList>
            <person name="Rodrigo-Torres L."/>
            <person name="Arahal R. D."/>
            <person name="Lucena T."/>
        </authorList>
    </citation>
    <scope>NUCLEOTIDE SEQUENCE</scope>
    <source>
        <strain evidence="2">CECT 8419</strain>
    </source>
</reference>
<proteinExistence type="predicted"/>
<name>A0ABM9B4T5_9BACT</name>
<dbReference type="EMBL" id="CAKLPZ010000003">
    <property type="protein sequence ID" value="CAH1001905.1"/>
    <property type="molecule type" value="Genomic_DNA"/>
</dbReference>
<dbReference type="PANTHER" id="PTHR36505:SF1">
    <property type="entry name" value="BLR1072 PROTEIN"/>
    <property type="match status" value="1"/>
</dbReference>
<dbReference type="PANTHER" id="PTHR36505">
    <property type="entry name" value="BLR1072 PROTEIN"/>
    <property type="match status" value="1"/>
</dbReference>
<accession>A0ABM9B4T5</accession>
<dbReference type="InterPro" id="IPR027275">
    <property type="entry name" value="PRC-brl_dom"/>
</dbReference>